<keyword evidence="1" id="KW-0732">Signal</keyword>
<evidence type="ECO:0000313" key="2">
    <source>
        <dbReference type="EMBL" id="UVC54450.1"/>
    </source>
</evidence>
<reference evidence="2" key="1">
    <citation type="submission" date="2022-07" db="EMBL/GenBank/DDBJ databases">
        <title>Evaluation of T. orientalis genome assembly methods using nanopore sequencing and analysis of variation between genomes.</title>
        <authorList>
            <person name="Yam J."/>
            <person name="Micallef M.L."/>
            <person name="Liu M."/>
            <person name="Djordjevic S.P."/>
            <person name="Bogema D.R."/>
            <person name="Jenkins C."/>
        </authorList>
    </citation>
    <scope>NUCLEOTIDE SEQUENCE</scope>
    <source>
        <strain evidence="2">Fish Creek</strain>
    </source>
</reference>
<feature type="chain" id="PRO_5037663159" description="EGF-like domain-containing protein" evidence="1">
    <location>
        <begin position="22"/>
        <end position="136"/>
    </location>
</feature>
<sequence length="136" mass="15632">MLLRFYFIIGIVVLTCKKVNSDEDDSDNDYSQMSGMDVDKIGMNDDLSKYTKCENVFPQESDIMKICRNNSTCRLLPGPEGYLQVFCDCSNTITETYYYMGPQCETISGFLNTSWLEDILAKNSWKNDFSRVGLLY</sequence>
<name>A0A976SKU7_THEOR</name>
<dbReference type="Proteomes" id="UP000244803">
    <property type="component" value="Chromosome 4"/>
</dbReference>
<dbReference type="EMBL" id="CP056067">
    <property type="protein sequence ID" value="UVC54450.1"/>
    <property type="molecule type" value="Genomic_DNA"/>
</dbReference>
<dbReference type="AlphaFoldDB" id="A0A976SKU7"/>
<gene>
    <name evidence="2" type="ORF">MACJ_003997</name>
</gene>
<protein>
    <recommendedName>
        <fullName evidence="4">EGF-like domain-containing protein</fullName>
    </recommendedName>
</protein>
<evidence type="ECO:0000256" key="1">
    <source>
        <dbReference type="SAM" id="SignalP"/>
    </source>
</evidence>
<feature type="signal peptide" evidence="1">
    <location>
        <begin position="1"/>
        <end position="21"/>
    </location>
</feature>
<evidence type="ECO:0008006" key="4">
    <source>
        <dbReference type="Google" id="ProtNLM"/>
    </source>
</evidence>
<accession>A0A976SKU7</accession>
<organism evidence="2 3">
    <name type="scientific">Theileria orientalis</name>
    <dbReference type="NCBI Taxonomy" id="68886"/>
    <lineage>
        <taxon>Eukaryota</taxon>
        <taxon>Sar</taxon>
        <taxon>Alveolata</taxon>
        <taxon>Apicomplexa</taxon>
        <taxon>Aconoidasida</taxon>
        <taxon>Piroplasmida</taxon>
        <taxon>Theileriidae</taxon>
        <taxon>Theileria</taxon>
    </lineage>
</organism>
<proteinExistence type="predicted"/>
<evidence type="ECO:0000313" key="3">
    <source>
        <dbReference type="Proteomes" id="UP000244803"/>
    </source>
</evidence>